<gene>
    <name evidence="8" type="ORF">ISN45_Aa07g030810</name>
</gene>
<comment type="catalytic activity">
    <reaction evidence="6">
        <text>3-hydroxy-2-methylpropanoyl-CoA + H2O = 3-hydroxy-2-methylpropanoate + CoA + H(+)</text>
        <dbReference type="Rhea" id="RHEA:20888"/>
        <dbReference type="ChEBI" id="CHEBI:11805"/>
        <dbReference type="ChEBI" id="CHEBI:15377"/>
        <dbReference type="ChEBI" id="CHEBI:15378"/>
        <dbReference type="ChEBI" id="CHEBI:57287"/>
        <dbReference type="ChEBI" id="CHEBI:57340"/>
        <dbReference type="EC" id="3.1.2.4"/>
    </reaction>
</comment>
<sequence>MTVSSSFFTTMIIKILSHRIFFPKFSSTFSSHQTLRFSISYRRKFSAMAGAGVDDFVKGNVFPNGVALITLDRTKALNAMNLDMDIKYKSFLDEWESDPRVKCVIVEGSTPRAFCAGMDIKGVAAEIQKDKNTPLVQKVFTAEYTLICAIAGYKKPYISLMDGITMGFGLGLSGHGRYRVITERTVLAMPENGIGLFPDVGFSYIAAHSPGGGSVGAYLGLTGKRISTPSDALFVGLGTHYVPSEKIASLKEAILSANLSGDPNQDIQATLSKYSGNLESEAHLKSLLPQIESAFSSNKSVKETIEELKKYQRSTEPSVVEWANEALKGLEKGAPFSLYLTQKYFSNVASAKGKTENELATLNGVMKTEYRIALRSALRGDFAEGVRAVLIDKDQNPKWNPASIEEVDENEVEALFKPLSQEVEELKV</sequence>
<evidence type="ECO:0000313" key="8">
    <source>
        <dbReference type="EMBL" id="KAG7543152.1"/>
    </source>
</evidence>
<comment type="pathway">
    <text evidence="6">Amino-acid degradation; L-valine degradation.</text>
</comment>
<comment type="similarity">
    <text evidence="2 6">Belongs to the enoyl-CoA hydratase/isomerase family.</text>
</comment>
<dbReference type="EC" id="3.1.2.4" evidence="6"/>
<dbReference type="NCBIfam" id="NF004127">
    <property type="entry name" value="PRK05617.1"/>
    <property type="match status" value="1"/>
</dbReference>
<dbReference type="InterPro" id="IPR032259">
    <property type="entry name" value="HIBYL-CoA-H"/>
</dbReference>
<keyword evidence="3 6" id="KW-0378">Hydrolase</keyword>
<dbReference type="GO" id="GO:0003860">
    <property type="term" value="F:3-hydroxyisobutyryl-CoA hydrolase activity"/>
    <property type="evidence" value="ECO:0007669"/>
    <property type="project" value="UniProtKB-UniRule"/>
</dbReference>
<dbReference type="GO" id="GO:0005739">
    <property type="term" value="C:mitochondrion"/>
    <property type="evidence" value="ECO:0007669"/>
    <property type="project" value="UniProtKB-SubCell"/>
</dbReference>
<evidence type="ECO:0000256" key="6">
    <source>
        <dbReference type="RuleBase" id="RU369070"/>
    </source>
</evidence>
<comment type="function">
    <text evidence="6">Hydrolyzes 3-hydroxyisobutyryl-CoA (HIBYL-CoA), a saline catabolite. Has high activity toward isobutyryl-CoA. Could be an isobutyryl-CoA dehydrogenase that functions in valine catabolism.</text>
</comment>
<dbReference type="AlphaFoldDB" id="A0A8T1Y7L3"/>
<dbReference type="EMBL" id="JAEFBK010000012">
    <property type="protein sequence ID" value="KAG7543152.1"/>
    <property type="molecule type" value="Genomic_DNA"/>
</dbReference>
<evidence type="ECO:0000256" key="5">
    <source>
        <dbReference type="ARBA" id="ARBA00023128"/>
    </source>
</evidence>
<keyword evidence="9" id="KW-1185">Reference proteome</keyword>
<keyword evidence="4" id="KW-0809">Transit peptide</keyword>
<dbReference type="Proteomes" id="UP000694240">
    <property type="component" value="Chromosome 12"/>
</dbReference>
<evidence type="ECO:0000256" key="2">
    <source>
        <dbReference type="ARBA" id="ARBA00005254"/>
    </source>
</evidence>
<dbReference type="PANTHER" id="PTHR43176:SF16">
    <property type="entry name" value="3-HYDROXYISOBUTYRYL-COA HYDROLASE-LIKE PROTEIN 3, MITOCHONDRIAL"/>
    <property type="match status" value="1"/>
</dbReference>
<comment type="caution">
    <text evidence="8">The sequence shown here is derived from an EMBL/GenBank/DDBJ whole genome shotgun (WGS) entry which is preliminary data.</text>
</comment>
<dbReference type="GO" id="GO:0006574">
    <property type="term" value="P:L-valine catabolic process"/>
    <property type="evidence" value="ECO:0007669"/>
    <property type="project" value="UniProtKB-UniRule"/>
</dbReference>
<dbReference type="GO" id="GO:0005829">
    <property type="term" value="C:cytosol"/>
    <property type="evidence" value="ECO:0007669"/>
    <property type="project" value="TreeGrafter"/>
</dbReference>
<protein>
    <recommendedName>
        <fullName evidence="6">3-hydroxyisobutyryl-CoA hydrolase</fullName>
        <shortName evidence="6">HIB-CoA hydrolase</shortName>
        <shortName evidence="6">HIBYL-CoA-H</shortName>
        <ecNumber evidence="6">3.1.2.4</ecNumber>
    </recommendedName>
    <alternativeName>
        <fullName evidence="6">3-hydroxyisobutyryl-coenzyme A hydrolase</fullName>
    </alternativeName>
</protein>
<evidence type="ECO:0000256" key="4">
    <source>
        <dbReference type="ARBA" id="ARBA00022946"/>
    </source>
</evidence>
<name>A0A8T1Y7L3_9BRAS</name>
<reference evidence="8 9" key="1">
    <citation type="submission" date="2020-12" db="EMBL/GenBank/DDBJ databases">
        <title>Concerted genomic and epigenomic changes stabilize Arabidopsis allopolyploids.</title>
        <authorList>
            <person name="Chen Z."/>
        </authorList>
    </citation>
    <scope>NUCLEOTIDE SEQUENCE [LARGE SCALE GENOMIC DNA]</scope>
    <source>
        <strain evidence="8">Allo738</strain>
        <tissue evidence="8">Leaf</tissue>
    </source>
</reference>
<organism evidence="8 9">
    <name type="scientific">Arabidopsis thaliana x Arabidopsis arenosa</name>
    <dbReference type="NCBI Taxonomy" id="1240361"/>
    <lineage>
        <taxon>Eukaryota</taxon>
        <taxon>Viridiplantae</taxon>
        <taxon>Streptophyta</taxon>
        <taxon>Embryophyta</taxon>
        <taxon>Tracheophyta</taxon>
        <taxon>Spermatophyta</taxon>
        <taxon>Magnoliopsida</taxon>
        <taxon>eudicotyledons</taxon>
        <taxon>Gunneridae</taxon>
        <taxon>Pentapetalae</taxon>
        <taxon>rosids</taxon>
        <taxon>malvids</taxon>
        <taxon>Brassicales</taxon>
        <taxon>Brassicaceae</taxon>
        <taxon>Camelineae</taxon>
        <taxon>Arabidopsis</taxon>
    </lineage>
</organism>
<comment type="subcellular location">
    <subcellularLocation>
        <location evidence="1">Mitochondrion</location>
    </subcellularLocation>
</comment>
<proteinExistence type="inferred from homology"/>
<evidence type="ECO:0000259" key="7">
    <source>
        <dbReference type="Pfam" id="PF16113"/>
    </source>
</evidence>
<dbReference type="CDD" id="cd06558">
    <property type="entry name" value="crotonase-like"/>
    <property type="match status" value="1"/>
</dbReference>
<evidence type="ECO:0000313" key="9">
    <source>
        <dbReference type="Proteomes" id="UP000694240"/>
    </source>
</evidence>
<dbReference type="PANTHER" id="PTHR43176">
    <property type="entry name" value="3-HYDROXYISOBUTYRYL-COA HYDROLASE-RELATED"/>
    <property type="match status" value="1"/>
</dbReference>
<evidence type="ECO:0000256" key="3">
    <source>
        <dbReference type="ARBA" id="ARBA00022801"/>
    </source>
</evidence>
<dbReference type="InterPro" id="IPR045004">
    <property type="entry name" value="ECH_dom"/>
</dbReference>
<keyword evidence="5" id="KW-0496">Mitochondrion</keyword>
<feature type="domain" description="Enoyl-CoA hydratase/isomerase" evidence="7">
    <location>
        <begin position="67"/>
        <end position="416"/>
    </location>
</feature>
<dbReference type="Pfam" id="PF16113">
    <property type="entry name" value="ECH_2"/>
    <property type="match status" value="1"/>
</dbReference>
<dbReference type="FunFam" id="3.90.226.10:FF:000062">
    <property type="entry name" value="3-hydroxyisobutyryl-CoA hydrolase-like protein 3 mitochondrial"/>
    <property type="match status" value="1"/>
</dbReference>
<evidence type="ECO:0000256" key="1">
    <source>
        <dbReference type="ARBA" id="ARBA00004173"/>
    </source>
</evidence>
<accession>A0A8T1Y7L3</accession>